<accession>A0A0D8XUB9</accession>
<proteinExistence type="predicted"/>
<feature type="compositionally biased region" description="Polar residues" evidence="1">
    <location>
        <begin position="7"/>
        <end position="18"/>
    </location>
</feature>
<dbReference type="Proteomes" id="UP000053766">
    <property type="component" value="Unassembled WGS sequence"/>
</dbReference>
<name>A0A0D8XUB9_DICVI</name>
<evidence type="ECO:0000256" key="1">
    <source>
        <dbReference type="SAM" id="MobiDB-lite"/>
    </source>
</evidence>
<keyword evidence="3" id="KW-1185">Reference proteome</keyword>
<gene>
    <name evidence="2" type="ORF">DICVIV_06492</name>
</gene>
<reference evidence="3" key="2">
    <citation type="journal article" date="2016" name="Sci. Rep.">
        <title>Dictyocaulus viviparus genome, variome and transcriptome elucidate lungworm biology and support future intervention.</title>
        <authorList>
            <person name="McNulty S.N."/>
            <person name="Strube C."/>
            <person name="Rosa B.A."/>
            <person name="Martin J.C."/>
            <person name="Tyagi R."/>
            <person name="Choi Y.J."/>
            <person name="Wang Q."/>
            <person name="Hallsworth Pepin K."/>
            <person name="Zhang X."/>
            <person name="Ozersky P."/>
            <person name="Wilson R.K."/>
            <person name="Sternberg P.W."/>
            <person name="Gasser R.B."/>
            <person name="Mitreva M."/>
        </authorList>
    </citation>
    <scope>NUCLEOTIDE SEQUENCE [LARGE SCALE GENOMIC DNA]</scope>
    <source>
        <strain evidence="3">HannoverDv2000</strain>
    </source>
</reference>
<dbReference type="AlphaFoldDB" id="A0A0D8XUB9"/>
<protein>
    <submittedName>
        <fullName evidence="2">Uncharacterized protein</fullName>
    </submittedName>
</protein>
<sequence length="155" mass="17075">MTDGDRATTTQGSDTISSPLGRRIHSLDDMKITHLHQRSFSAETSCNKENHNTDALVDKCIWDERIHDVGTAHSSLDGLELPRASTVIAPSVDNEICRERNQQLIAEDEECVPILSITFGHPSAVCLDIPTVDITYCQGFLIFVSYGLSSLVKCD</sequence>
<feature type="region of interest" description="Disordered" evidence="1">
    <location>
        <begin position="1"/>
        <end position="22"/>
    </location>
</feature>
<reference evidence="2 3" key="1">
    <citation type="submission" date="2013-11" db="EMBL/GenBank/DDBJ databases">
        <title>Draft genome of the bovine lungworm Dictyocaulus viviparus.</title>
        <authorList>
            <person name="Mitreva M."/>
        </authorList>
    </citation>
    <scope>NUCLEOTIDE SEQUENCE [LARGE SCALE GENOMIC DNA]</scope>
    <source>
        <strain evidence="2 3">HannoverDv2000</strain>
    </source>
</reference>
<evidence type="ECO:0000313" key="3">
    <source>
        <dbReference type="Proteomes" id="UP000053766"/>
    </source>
</evidence>
<evidence type="ECO:0000313" key="2">
    <source>
        <dbReference type="EMBL" id="KJH47417.1"/>
    </source>
</evidence>
<organism evidence="2 3">
    <name type="scientific">Dictyocaulus viviparus</name>
    <name type="common">Bovine lungworm</name>
    <dbReference type="NCBI Taxonomy" id="29172"/>
    <lineage>
        <taxon>Eukaryota</taxon>
        <taxon>Metazoa</taxon>
        <taxon>Ecdysozoa</taxon>
        <taxon>Nematoda</taxon>
        <taxon>Chromadorea</taxon>
        <taxon>Rhabditida</taxon>
        <taxon>Rhabditina</taxon>
        <taxon>Rhabditomorpha</taxon>
        <taxon>Strongyloidea</taxon>
        <taxon>Metastrongylidae</taxon>
        <taxon>Dictyocaulus</taxon>
    </lineage>
</organism>
<dbReference type="EMBL" id="KN716308">
    <property type="protein sequence ID" value="KJH47417.1"/>
    <property type="molecule type" value="Genomic_DNA"/>
</dbReference>